<reference evidence="6 7" key="1">
    <citation type="submission" date="2020-07" db="EMBL/GenBank/DDBJ databases">
        <title>Pseudogemmobacter sp. nov., isolated from poultry manure in Taiwan.</title>
        <authorList>
            <person name="Lin S.-Y."/>
            <person name="Tang Y.-S."/>
            <person name="Young C.-C."/>
        </authorList>
    </citation>
    <scope>NUCLEOTIDE SEQUENCE [LARGE SCALE GENOMIC DNA]</scope>
    <source>
        <strain evidence="6 7">CC-YST710</strain>
    </source>
</reference>
<keyword evidence="2" id="KW-0645">Protease</keyword>
<keyword evidence="3" id="KW-0378">Hydrolase</keyword>
<name>A0ABS8CKX0_9RHOB</name>
<dbReference type="SUPFAM" id="SSF54001">
    <property type="entry name" value="Cysteine proteinases"/>
    <property type="match status" value="1"/>
</dbReference>
<dbReference type="EMBL" id="JACDXX010000006">
    <property type="protein sequence ID" value="MCB5410020.1"/>
    <property type="molecule type" value="Genomic_DNA"/>
</dbReference>
<organism evidence="6 7">
    <name type="scientific">Pseudogemmobacter faecipullorum</name>
    <dbReference type="NCBI Taxonomy" id="2755041"/>
    <lineage>
        <taxon>Bacteria</taxon>
        <taxon>Pseudomonadati</taxon>
        <taxon>Pseudomonadota</taxon>
        <taxon>Alphaproteobacteria</taxon>
        <taxon>Rhodobacterales</taxon>
        <taxon>Paracoccaceae</taxon>
        <taxon>Pseudogemmobacter</taxon>
    </lineage>
</organism>
<sequence length="152" mass="16104">MSGAAAAAALAEARLWLGTPYRHQARCRGAGCDCLGLILGIWRALYGSLPTEPPPYSPDWAEAGQGEALLQAAQLWLVPKPLAALVPGDVLLFRIRDSGPARHLGLCSAVQPAPGFIHAYSGHAVTESPLSLPWRRRIAGCFAFPPIRAGSE</sequence>
<dbReference type="Proteomes" id="UP001198571">
    <property type="component" value="Unassembled WGS sequence"/>
</dbReference>
<keyword evidence="7" id="KW-1185">Reference proteome</keyword>
<gene>
    <name evidence="6" type="ORF">H0485_08410</name>
</gene>
<dbReference type="NCBIfam" id="TIGR02219">
    <property type="entry name" value="phage_NlpC_fam"/>
    <property type="match status" value="1"/>
</dbReference>
<keyword evidence="4" id="KW-0788">Thiol protease</keyword>
<comment type="similarity">
    <text evidence="1">Belongs to the peptidase C40 family.</text>
</comment>
<dbReference type="InterPro" id="IPR011929">
    <property type="entry name" value="Phage_pept_NlpC/P60"/>
</dbReference>
<evidence type="ECO:0000313" key="6">
    <source>
        <dbReference type="EMBL" id="MCB5410020.1"/>
    </source>
</evidence>
<evidence type="ECO:0000256" key="1">
    <source>
        <dbReference type="ARBA" id="ARBA00007074"/>
    </source>
</evidence>
<dbReference type="Gene3D" id="3.90.1720.10">
    <property type="entry name" value="endopeptidase domain like (from Nostoc punctiforme)"/>
    <property type="match status" value="1"/>
</dbReference>
<protein>
    <submittedName>
        <fullName evidence="6">Peptidase</fullName>
    </submittedName>
</protein>
<accession>A0ABS8CKX0</accession>
<evidence type="ECO:0000256" key="3">
    <source>
        <dbReference type="ARBA" id="ARBA00022801"/>
    </source>
</evidence>
<evidence type="ECO:0000256" key="4">
    <source>
        <dbReference type="ARBA" id="ARBA00022807"/>
    </source>
</evidence>
<evidence type="ECO:0000313" key="7">
    <source>
        <dbReference type="Proteomes" id="UP001198571"/>
    </source>
</evidence>
<dbReference type="PROSITE" id="PS51935">
    <property type="entry name" value="NLPC_P60"/>
    <property type="match status" value="1"/>
</dbReference>
<feature type="domain" description="NlpC/P60" evidence="5">
    <location>
        <begin position="3"/>
        <end position="145"/>
    </location>
</feature>
<proteinExistence type="inferred from homology"/>
<evidence type="ECO:0000259" key="5">
    <source>
        <dbReference type="PROSITE" id="PS51935"/>
    </source>
</evidence>
<dbReference type="InterPro" id="IPR038765">
    <property type="entry name" value="Papain-like_cys_pep_sf"/>
</dbReference>
<evidence type="ECO:0000256" key="2">
    <source>
        <dbReference type="ARBA" id="ARBA00022670"/>
    </source>
</evidence>
<dbReference type="InterPro" id="IPR000064">
    <property type="entry name" value="NLP_P60_dom"/>
</dbReference>
<comment type="caution">
    <text evidence="6">The sequence shown here is derived from an EMBL/GenBank/DDBJ whole genome shotgun (WGS) entry which is preliminary data.</text>
</comment>